<dbReference type="PANTHER" id="PTHR30404:SF0">
    <property type="entry name" value="N-ACETYLMURAMOYL-L-ALANINE AMIDASE AMIC"/>
    <property type="match status" value="1"/>
</dbReference>
<gene>
    <name evidence="4" type="ORF">TCEL_00650</name>
</gene>
<protein>
    <submittedName>
        <fullName evidence="4">N-acetylmuramoyl-L-alanine amidase</fullName>
    </submittedName>
</protein>
<keyword evidence="5" id="KW-1185">Reference proteome</keyword>
<keyword evidence="2" id="KW-0472">Membrane</keyword>
<dbReference type="Proteomes" id="UP000014923">
    <property type="component" value="Unassembled WGS sequence"/>
</dbReference>
<name>R7RRD8_9CLOT</name>
<evidence type="ECO:0000313" key="5">
    <source>
        <dbReference type="Proteomes" id="UP000014923"/>
    </source>
</evidence>
<accession>R7RRD8</accession>
<keyword evidence="2" id="KW-1133">Transmembrane helix</keyword>
<dbReference type="CDD" id="cd02696">
    <property type="entry name" value="MurNAc-LAA"/>
    <property type="match status" value="1"/>
</dbReference>
<reference evidence="4" key="1">
    <citation type="submission" date="2013-03" db="EMBL/GenBank/DDBJ databases">
        <title>Draft genome sequence of the hydrogen-ethanol-producing anaerobic alkalithermophilic Caloramator celere.</title>
        <authorList>
            <person name="Ciranna A."/>
            <person name="Larjo A."/>
            <person name="Kivisto A."/>
            <person name="Santala V."/>
            <person name="Roos C."/>
            <person name="Karp M."/>
        </authorList>
    </citation>
    <scope>NUCLEOTIDE SEQUENCE [LARGE SCALE GENOMIC DNA]</scope>
    <source>
        <strain evidence="4">DSM 8682</strain>
    </source>
</reference>
<dbReference type="Gene3D" id="3.40.630.40">
    <property type="entry name" value="Zn-dependent exopeptidases"/>
    <property type="match status" value="1"/>
</dbReference>
<dbReference type="eggNOG" id="COG0860">
    <property type="taxonomic scope" value="Bacteria"/>
</dbReference>
<dbReference type="GO" id="GO:0030288">
    <property type="term" value="C:outer membrane-bounded periplasmic space"/>
    <property type="evidence" value="ECO:0007669"/>
    <property type="project" value="TreeGrafter"/>
</dbReference>
<dbReference type="RefSeq" id="WP_018662870.1">
    <property type="nucleotide sequence ID" value="NZ_HF952018.1"/>
</dbReference>
<dbReference type="Pfam" id="PF01520">
    <property type="entry name" value="Amidase_3"/>
    <property type="match status" value="1"/>
</dbReference>
<dbReference type="AlphaFoldDB" id="R7RRD8"/>
<dbReference type="PANTHER" id="PTHR30404">
    <property type="entry name" value="N-ACETYLMURAMOYL-L-ALANINE AMIDASE"/>
    <property type="match status" value="1"/>
</dbReference>
<dbReference type="EMBL" id="CAVN010000097">
    <property type="protein sequence ID" value="CDF58604.1"/>
    <property type="molecule type" value="Genomic_DNA"/>
</dbReference>
<dbReference type="HOGENOM" id="CLU_014322_3_3_9"/>
<feature type="domain" description="MurNAc-LAA" evidence="3">
    <location>
        <begin position="140"/>
        <end position="258"/>
    </location>
</feature>
<organism evidence="4 5">
    <name type="scientific">Thermobrachium celere DSM 8682</name>
    <dbReference type="NCBI Taxonomy" id="941824"/>
    <lineage>
        <taxon>Bacteria</taxon>
        <taxon>Bacillati</taxon>
        <taxon>Bacillota</taxon>
        <taxon>Clostridia</taxon>
        <taxon>Eubacteriales</taxon>
        <taxon>Clostridiaceae</taxon>
        <taxon>Thermobrachium</taxon>
    </lineage>
</organism>
<proteinExistence type="predicted"/>
<dbReference type="SMART" id="SM00646">
    <property type="entry name" value="Ami_3"/>
    <property type="match status" value="1"/>
</dbReference>
<comment type="caution">
    <text evidence="4">The sequence shown here is derived from an EMBL/GenBank/DDBJ whole genome shotgun (WGS) entry which is preliminary data.</text>
</comment>
<evidence type="ECO:0000259" key="3">
    <source>
        <dbReference type="SMART" id="SM00646"/>
    </source>
</evidence>
<keyword evidence="1" id="KW-0378">Hydrolase</keyword>
<dbReference type="GO" id="GO:0008745">
    <property type="term" value="F:N-acetylmuramoyl-L-alanine amidase activity"/>
    <property type="evidence" value="ECO:0007669"/>
    <property type="project" value="InterPro"/>
</dbReference>
<dbReference type="SUPFAM" id="SSF53187">
    <property type="entry name" value="Zn-dependent exopeptidases"/>
    <property type="match status" value="1"/>
</dbReference>
<evidence type="ECO:0000256" key="1">
    <source>
        <dbReference type="ARBA" id="ARBA00022801"/>
    </source>
</evidence>
<feature type="transmembrane region" description="Helical" evidence="2">
    <location>
        <begin position="7"/>
        <end position="26"/>
    </location>
</feature>
<sequence>MNKRYKIIILFILLILFLRIGYVILFKNQLNLVNAYTLSSLTTIKSNNINFKNTNKNKVIVIDPGHACKTLLEKEPIAPNSKVMKPKNVIGAVGIVTKTPEYVINLKVALKLKKYLTDAGYKVIMTRTTNSKVISNIERAEIGNKNNADLVIRIHADSSNDKSMKGASMLVPGDVGYAKKISTISRKYGEILLNRVIKEVGMENRGVITREDLTGFNWSKVPVVLIEMGYLSNPSEDRLLSSEKYQDKIARALFKGVEEIFKNKN</sequence>
<dbReference type="InterPro" id="IPR002508">
    <property type="entry name" value="MurNAc-LAA_cat"/>
</dbReference>
<dbReference type="GO" id="GO:0009253">
    <property type="term" value="P:peptidoglycan catabolic process"/>
    <property type="evidence" value="ECO:0007669"/>
    <property type="project" value="InterPro"/>
</dbReference>
<evidence type="ECO:0000313" key="4">
    <source>
        <dbReference type="EMBL" id="CDF58604.1"/>
    </source>
</evidence>
<dbReference type="InterPro" id="IPR050695">
    <property type="entry name" value="N-acetylmuramoyl_amidase_3"/>
</dbReference>
<evidence type="ECO:0000256" key="2">
    <source>
        <dbReference type="SAM" id="Phobius"/>
    </source>
</evidence>
<keyword evidence="2" id="KW-0812">Transmembrane</keyword>